<sequence>MDDGEEVMTDVEAFEDDGIRQFLQERAFDNPHAVVVNANEITFKGSGEKLDEDMHPISINVLEEDMTG</sequence>
<dbReference type="Proteomes" id="UP000266841">
    <property type="component" value="Unassembled WGS sequence"/>
</dbReference>
<gene>
    <name evidence="1" type="ORF">THAOC_04626</name>
</gene>
<proteinExistence type="predicted"/>
<evidence type="ECO:0000313" key="2">
    <source>
        <dbReference type="Proteomes" id="UP000266841"/>
    </source>
</evidence>
<evidence type="ECO:0000313" key="1">
    <source>
        <dbReference type="EMBL" id="EJK73732.1"/>
    </source>
</evidence>
<dbReference type="EMBL" id="AGNL01004249">
    <property type="protein sequence ID" value="EJK73732.1"/>
    <property type="molecule type" value="Genomic_DNA"/>
</dbReference>
<keyword evidence="2" id="KW-1185">Reference proteome</keyword>
<dbReference type="AlphaFoldDB" id="K0TNR7"/>
<comment type="caution">
    <text evidence="1">The sequence shown here is derived from an EMBL/GenBank/DDBJ whole genome shotgun (WGS) entry which is preliminary data.</text>
</comment>
<name>K0TNR7_THAOC</name>
<accession>K0TNR7</accession>
<protein>
    <submittedName>
        <fullName evidence="1">Uncharacterized protein</fullName>
    </submittedName>
</protein>
<reference evidence="1 2" key="1">
    <citation type="journal article" date="2012" name="Genome Biol.">
        <title>Genome and low-iron response of an oceanic diatom adapted to chronic iron limitation.</title>
        <authorList>
            <person name="Lommer M."/>
            <person name="Specht M."/>
            <person name="Roy A.S."/>
            <person name="Kraemer L."/>
            <person name="Andreson R."/>
            <person name="Gutowska M.A."/>
            <person name="Wolf J."/>
            <person name="Bergner S.V."/>
            <person name="Schilhabel M.B."/>
            <person name="Klostermeier U.C."/>
            <person name="Beiko R.G."/>
            <person name="Rosenstiel P."/>
            <person name="Hippler M."/>
            <person name="Laroche J."/>
        </authorList>
    </citation>
    <scope>NUCLEOTIDE SEQUENCE [LARGE SCALE GENOMIC DNA]</scope>
    <source>
        <strain evidence="1 2">CCMP1005</strain>
    </source>
</reference>
<organism evidence="1 2">
    <name type="scientific">Thalassiosira oceanica</name>
    <name type="common">Marine diatom</name>
    <dbReference type="NCBI Taxonomy" id="159749"/>
    <lineage>
        <taxon>Eukaryota</taxon>
        <taxon>Sar</taxon>
        <taxon>Stramenopiles</taxon>
        <taxon>Ochrophyta</taxon>
        <taxon>Bacillariophyta</taxon>
        <taxon>Coscinodiscophyceae</taxon>
        <taxon>Thalassiosirophycidae</taxon>
        <taxon>Thalassiosirales</taxon>
        <taxon>Thalassiosiraceae</taxon>
        <taxon>Thalassiosira</taxon>
    </lineage>
</organism>
<feature type="non-terminal residue" evidence="1">
    <location>
        <position position="68"/>
    </location>
</feature>